<sequence>MIRKFLSFAVLAASVGAMPSPSAAQTCVEAGCSDYCGPGFIQIVGECLHVTDKGDRCVNESFRTPLSGAPRPVGTLCTAKNDEGESYSGWVGPGY</sequence>
<keyword evidence="1" id="KW-0732">Signal</keyword>
<organism evidence="2 3">
    <name type="scientific">Antarctobacter heliothermus</name>
    <dbReference type="NCBI Taxonomy" id="74033"/>
    <lineage>
        <taxon>Bacteria</taxon>
        <taxon>Pseudomonadati</taxon>
        <taxon>Pseudomonadota</taxon>
        <taxon>Alphaproteobacteria</taxon>
        <taxon>Rhodobacterales</taxon>
        <taxon>Roseobacteraceae</taxon>
        <taxon>Antarctobacter</taxon>
    </lineage>
</organism>
<dbReference type="Proteomes" id="UP000198440">
    <property type="component" value="Unassembled WGS sequence"/>
</dbReference>
<evidence type="ECO:0000313" key="3">
    <source>
        <dbReference type="Proteomes" id="UP000198440"/>
    </source>
</evidence>
<evidence type="ECO:0000313" key="2">
    <source>
        <dbReference type="EMBL" id="SNS63956.1"/>
    </source>
</evidence>
<feature type="chain" id="PRO_5012941164" evidence="1">
    <location>
        <begin position="25"/>
        <end position="95"/>
    </location>
</feature>
<protein>
    <submittedName>
        <fullName evidence="2">Uncharacterized protein</fullName>
    </submittedName>
</protein>
<feature type="signal peptide" evidence="1">
    <location>
        <begin position="1"/>
        <end position="24"/>
    </location>
</feature>
<proteinExistence type="predicted"/>
<dbReference type="EMBL" id="FZON01000024">
    <property type="protein sequence ID" value="SNS63956.1"/>
    <property type="molecule type" value="Genomic_DNA"/>
</dbReference>
<reference evidence="2 3" key="1">
    <citation type="submission" date="2017-06" db="EMBL/GenBank/DDBJ databases">
        <authorList>
            <person name="Kim H.J."/>
            <person name="Triplett B.A."/>
        </authorList>
    </citation>
    <scope>NUCLEOTIDE SEQUENCE [LARGE SCALE GENOMIC DNA]</scope>
    <source>
        <strain evidence="2 3">DSM 11445</strain>
    </source>
</reference>
<accession>A0A239G3N4</accession>
<evidence type="ECO:0000256" key="1">
    <source>
        <dbReference type="SAM" id="SignalP"/>
    </source>
</evidence>
<gene>
    <name evidence="2" type="ORF">SAMN04488078_102420</name>
</gene>
<name>A0A239G3N4_9RHOB</name>
<dbReference type="AlphaFoldDB" id="A0A239G3N4"/>